<sequence length="634" mass="72527">MGLFTLKEVSHYLIENKNMAWSITMCLVAVLLTIFILNLILGLLVHFFDYSEPIWWHALSPYFIALLLFIMVWSVVTELYILRKGGHSLAKQLKARRLVKGESTPEEHAALKITEHLAQTFSLNVPTLYVLPDEVGVNALTAGFHSNDIVIILTWGALQNLDELELYGLLGHEFNQILSGEAVENTKLKILYSGLTTFSQWGSKLAKQGFKRYSPGYKHKFETVFVAVGGVIWLAGSLGVLITRFIKYLTLSGRTFRNDQKTMRLLKNSTNAQTLLRIYVHHSGSQIHSAYSESIAHMCFANSLSPQSWMNIHPSIRERIYELNPTLLQDLQLENLKKLRNRPLFILFHVLEESETEIYTPWSSPQPLPLLRLSPISFALNDAIKPLSSDIRRNKKRPELIQRALQTATGSREVMVAILMIRQYREFIPQDAPVSHAIVDALLNLDGRIHIQIFHDACKNIGHMPASIARQFLTKLALIIQEDGEIGLLDALLLERVKYELNLMPLHLPTAFEEVKPQIVRLIDALLHVQQINSPNQLEVRKRILRSLLNPDEMHIYDEISDEPLDLAEILNDIAGLLLRDRLSILAIVEMCLWSDRIITQDELDVLELLYWRFGFESDEIVEQMQKKNSVMII</sequence>
<dbReference type="HOGENOM" id="CLU_024494_0_0_6"/>
<evidence type="ECO:0000256" key="8">
    <source>
        <dbReference type="ARBA" id="ARBA00022989"/>
    </source>
</evidence>
<evidence type="ECO:0000256" key="5">
    <source>
        <dbReference type="ARBA" id="ARBA00022723"/>
    </source>
</evidence>
<evidence type="ECO:0000256" key="1">
    <source>
        <dbReference type="ARBA" id="ARBA00001947"/>
    </source>
</evidence>
<evidence type="ECO:0000256" key="11">
    <source>
        <dbReference type="SAM" id="Phobius"/>
    </source>
</evidence>
<dbReference type="KEGG" id="abm:ABSDF1278"/>
<evidence type="ECO:0000256" key="7">
    <source>
        <dbReference type="ARBA" id="ARBA00022833"/>
    </source>
</evidence>
<evidence type="ECO:0000313" key="14">
    <source>
        <dbReference type="Proteomes" id="UP000001741"/>
    </source>
</evidence>
<feature type="transmembrane region" description="Helical" evidence="11">
    <location>
        <begin position="21"/>
        <end position="48"/>
    </location>
</feature>
<keyword evidence="9" id="KW-0482">Metalloprotease</keyword>
<evidence type="ECO:0000256" key="2">
    <source>
        <dbReference type="ARBA" id="ARBA00022475"/>
    </source>
</evidence>
<evidence type="ECO:0000256" key="3">
    <source>
        <dbReference type="ARBA" id="ARBA00022670"/>
    </source>
</evidence>
<dbReference type="GO" id="GO:0006508">
    <property type="term" value="P:proteolysis"/>
    <property type="evidence" value="ECO:0007669"/>
    <property type="project" value="UniProtKB-KW"/>
</dbReference>
<feature type="domain" description="Peptidase M48" evidence="12">
    <location>
        <begin position="113"/>
        <end position="324"/>
    </location>
</feature>
<comment type="cofactor">
    <cofactor evidence="1">
        <name>Zn(2+)</name>
        <dbReference type="ChEBI" id="CHEBI:29105"/>
    </cofactor>
</comment>
<evidence type="ECO:0000256" key="4">
    <source>
        <dbReference type="ARBA" id="ARBA00022692"/>
    </source>
</evidence>
<keyword evidence="5" id="KW-0479">Metal-binding</keyword>
<protein>
    <recommendedName>
        <fullName evidence="12">Peptidase M48 domain-containing protein</fullName>
    </recommendedName>
</protein>
<dbReference type="EMBL" id="CU468230">
    <property type="protein sequence ID" value="CAP00624.1"/>
    <property type="molecule type" value="Genomic_DNA"/>
</dbReference>
<dbReference type="Gene3D" id="3.30.2010.10">
    <property type="entry name" value="Metalloproteases ('zincins'), catalytic domain"/>
    <property type="match status" value="1"/>
</dbReference>
<keyword evidence="6" id="KW-0378">Hydrolase</keyword>
<name>B0VKC1_ACIBS</name>
<feature type="transmembrane region" description="Helical" evidence="11">
    <location>
        <begin position="221"/>
        <end position="242"/>
    </location>
</feature>
<keyword evidence="7" id="KW-0862">Zinc</keyword>
<evidence type="ECO:0000313" key="13">
    <source>
        <dbReference type="EMBL" id="CAP00624.1"/>
    </source>
</evidence>
<keyword evidence="2" id="KW-1003">Cell membrane</keyword>
<proteinExistence type="predicted"/>
<evidence type="ECO:0000256" key="6">
    <source>
        <dbReference type="ARBA" id="ARBA00022801"/>
    </source>
</evidence>
<dbReference type="BioCyc" id="ABAU509170:GCL9-1033-MONOMER"/>
<dbReference type="InterPro" id="IPR001915">
    <property type="entry name" value="Peptidase_M48"/>
</dbReference>
<keyword evidence="8 11" id="KW-1133">Transmembrane helix</keyword>
<accession>B0VKC1</accession>
<organism evidence="13 14">
    <name type="scientific">Acinetobacter baumannii (strain SDF)</name>
    <dbReference type="NCBI Taxonomy" id="509170"/>
    <lineage>
        <taxon>Bacteria</taxon>
        <taxon>Pseudomonadati</taxon>
        <taxon>Pseudomonadota</taxon>
        <taxon>Gammaproteobacteria</taxon>
        <taxon>Moraxellales</taxon>
        <taxon>Moraxellaceae</taxon>
        <taxon>Acinetobacter</taxon>
        <taxon>Acinetobacter calcoaceticus/baumannii complex</taxon>
    </lineage>
</organism>
<keyword evidence="4 11" id="KW-0812">Transmembrane</keyword>
<gene>
    <name evidence="13" type="ordered locus">ABSDF1278</name>
</gene>
<dbReference type="AlphaFoldDB" id="B0VKC1"/>
<dbReference type="GO" id="GO:0004222">
    <property type="term" value="F:metalloendopeptidase activity"/>
    <property type="evidence" value="ECO:0007669"/>
    <property type="project" value="InterPro"/>
</dbReference>
<dbReference type="PANTHER" id="PTHR43221">
    <property type="entry name" value="PROTEASE HTPX"/>
    <property type="match status" value="1"/>
</dbReference>
<keyword evidence="10 11" id="KW-0472">Membrane</keyword>
<dbReference type="Proteomes" id="UP000001741">
    <property type="component" value="Chromosome"/>
</dbReference>
<reference evidence="13 14" key="1">
    <citation type="journal article" date="2008" name="PLoS ONE">
        <title>Comparative analysis of Acinetobacters: three genomes for three lifestyles.</title>
        <authorList>
            <person name="Vallenet D."/>
            <person name="Nordmann P."/>
            <person name="Barbe V."/>
            <person name="Poirel L."/>
            <person name="Mangenot S."/>
            <person name="Bataille E."/>
            <person name="Dossat C."/>
            <person name="Gas S."/>
            <person name="Kreimeyer A."/>
            <person name="Lenoble P."/>
            <person name="Oztas S."/>
            <person name="Poulain J."/>
            <person name="Segurens B."/>
            <person name="Robert C."/>
            <person name="Abergel C."/>
            <person name="Claverie J.M."/>
            <person name="Raoult D."/>
            <person name="Medigue C."/>
            <person name="Weissenbach J."/>
            <person name="Cruveiller S."/>
        </authorList>
    </citation>
    <scope>NUCLEOTIDE SEQUENCE [LARGE SCALE GENOMIC DNA]</scope>
    <source>
        <strain evidence="13 14">SDF</strain>
    </source>
</reference>
<dbReference type="GO" id="GO:0046872">
    <property type="term" value="F:metal ion binding"/>
    <property type="evidence" value="ECO:0007669"/>
    <property type="project" value="UniProtKB-KW"/>
</dbReference>
<evidence type="ECO:0000256" key="9">
    <source>
        <dbReference type="ARBA" id="ARBA00023049"/>
    </source>
</evidence>
<dbReference type="InterPro" id="IPR050083">
    <property type="entry name" value="HtpX_protease"/>
</dbReference>
<feature type="transmembrane region" description="Helical" evidence="11">
    <location>
        <begin position="54"/>
        <end position="82"/>
    </location>
</feature>
<dbReference type="PANTHER" id="PTHR43221:SF2">
    <property type="entry name" value="PROTEASE HTPX HOMOLOG"/>
    <property type="match status" value="1"/>
</dbReference>
<evidence type="ECO:0000256" key="10">
    <source>
        <dbReference type="ARBA" id="ARBA00023136"/>
    </source>
</evidence>
<evidence type="ECO:0000259" key="12">
    <source>
        <dbReference type="Pfam" id="PF01435"/>
    </source>
</evidence>
<keyword evidence="3" id="KW-0645">Protease</keyword>
<dbReference type="Pfam" id="PF01435">
    <property type="entry name" value="Peptidase_M48"/>
    <property type="match status" value="1"/>
</dbReference>